<dbReference type="PROSITE" id="PS51371">
    <property type="entry name" value="CBS"/>
    <property type="match status" value="2"/>
</dbReference>
<dbReference type="AlphaFoldDB" id="A0A410G473"/>
<feature type="transmembrane region" description="Helical" evidence="11">
    <location>
        <begin position="345"/>
        <end position="369"/>
    </location>
</feature>
<dbReference type="GO" id="GO:0005254">
    <property type="term" value="F:chloride channel activity"/>
    <property type="evidence" value="ECO:0007669"/>
    <property type="project" value="UniProtKB-KW"/>
</dbReference>
<dbReference type="InterPro" id="IPR050368">
    <property type="entry name" value="ClC-type_chloride_channel"/>
</dbReference>
<dbReference type="SUPFAM" id="SSF81340">
    <property type="entry name" value="Clc chloride channel"/>
    <property type="match status" value="1"/>
</dbReference>
<feature type="transmembrane region" description="Helical" evidence="11">
    <location>
        <begin position="375"/>
        <end position="393"/>
    </location>
</feature>
<accession>A0A410G473</accession>
<feature type="transmembrane region" description="Helical" evidence="11">
    <location>
        <begin position="46"/>
        <end position="67"/>
    </location>
</feature>
<dbReference type="Gene3D" id="1.10.3080.10">
    <property type="entry name" value="Clc chloride channel"/>
    <property type="match status" value="1"/>
</dbReference>
<dbReference type="Gene3D" id="3.90.1280.20">
    <property type="match status" value="1"/>
</dbReference>
<keyword evidence="8" id="KW-0868">Chloride</keyword>
<keyword evidence="7" id="KW-0869">Chloride channel</keyword>
<evidence type="ECO:0000313" key="13">
    <source>
        <dbReference type="EMBL" id="QAA82082.1"/>
    </source>
</evidence>
<name>A0A410G473_9FLAO</name>
<evidence type="ECO:0000256" key="10">
    <source>
        <dbReference type="PROSITE-ProRule" id="PRU00703"/>
    </source>
</evidence>
<dbReference type="OrthoDB" id="9812438at2"/>
<protein>
    <submittedName>
        <fullName evidence="13">CBS domain-containing protein</fullName>
    </submittedName>
</protein>
<dbReference type="GO" id="GO:0034707">
    <property type="term" value="C:chloride channel complex"/>
    <property type="evidence" value="ECO:0007669"/>
    <property type="project" value="UniProtKB-KW"/>
</dbReference>
<feature type="transmembrane region" description="Helical" evidence="11">
    <location>
        <begin position="405"/>
        <end position="430"/>
    </location>
</feature>
<dbReference type="KEGG" id="aev:EI546_10275"/>
<evidence type="ECO:0000256" key="5">
    <source>
        <dbReference type="ARBA" id="ARBA00023065"/>
    </source>
</evidence>
<sequence>MLYKIKKVIVNFKKFKRAFVNYPFRKFNYVEILLIYIRERMTRIQFLILSGILVGLSAGLAGVLLKVLVHKIQYFVNNDVPFEERMYVFAIFPLVGIVLTSLIVKYLFKGDEDKELSFILKDISKNGSKVKSTKMYSQIIQSAVTVGFGGSVGLETPIAVTGSAIGSNYAQRYSLGFKERTLLLASGAAAGIAAAFDAPIAGVMFAFEILLTGLVFTDFIPLVIAAICGSLLSTIILKEDVLFNLHAREVFYYGNTFYYLALGLLTGLYARYFLVVGQKVHHFFERFKRKILMRAIIGGVLLSALCVAFPPLFGEGYLNIRILHQGNVESLIHESLFRYFGTSQLIIIVFLGLTILMKAFATSITLSSGGNGGNFAPSLVAGGLLGYFFGFVLEMMGMPNVPITNLMLVGMAGVMSGALYAPLTGIFLIAETSSGYDLFIPLMIVSVMAYAINRFFSTINPSYKALADKGEIFTTRQDQNILSHIRLEECINPSTGIIQTKDSMEEVLRKFRNSNQNTMAVVDDENKFWGIINRERLRPFFLGNKPTSESSVSLLASNPSFVVSEVDSVMQVIKMFDEADVWQLPMLDEERKFKGFVSRSAILNNYRQLLREYSE</sequence>
<feature type="transmembrane region" description="Helical" evidence="11">
    <location>
        <begin position="87"/>
        <end position="108"/>
    </location>
</feature>
<keyword evidence="10" id="KW-0129">CBS domain</keyword>
<feature type="transmembrane region" description="Helical" evidence="11">
    <location>
        <begin position="250"/>
        <end position="271"/>
    </location>
</feature>
<dbReference type="EMBL" id="CP034951">
    <property type="protein sequence ID" value="QAA82082.1"/>
    <property type="molecule type" value="Genomic_DNA"/>
</dbReference>
<evidence type="ECO:0000256" key="6">
    <source>
        <dbReference type="ARBA" id="ARBA00023136"/>
    </source>
</evidence>
<evidence type="ECO:0000259" key="12">
    <source>
        <dbReference type="PROSITE" id="PS51371"/>
    </source>
</evidence>
<organism evidence="13 14">
    <name type="scientific">Aequorivita ciconiae</name>
    <dbReference type="NCBI Taxonomy" id="2494375"/>
    <lineage>
        <taxon>Bacteria</taxon>
        <taxon>Pseudomonadati</taxon>
        <taxon>Bacteroidota</taxon>
        <taxon>Flavobacteriia</taxon>
        <taxon>Flavobacteriales</taxon>
        <taxon>Flavobacteriaceae</taxon>
        <taxon>Aequorivita</taxon>
    </lineage>
</organism>
<dbReference type="RefSeq" id="WP_128250456.1">
    <property type="nucleotide sequence ID" value="NZ_CP034951.1"/>
</dbReference>
<dbReference type="SUPFAM" id="SSF54631">
    <property type="entry name" value="CBS-domain pair"/>
    <property type="match status" value="1"/>
</dbReference>
<evidence type="ECO:0000256" key="2">
    <source>
        <dbReference type="ARBA" id="ARBA00022448"/>
    </source>
</evidence>
<keyword evidence="9" id="KW-0407">Ion channel</keyword>
<dbReference type="Pfam" id="PF00654">
    <property type="entry name" value="Voltage_CLC"/>
    <property type="match status" value="1"/>
</dbReference>
<evidence type="ECO:0000256" key="11">
    <source>
        <dbReference type="SAM" id="Phobius"/>
    </source>
</evidence>
<keyword evidence="4 11" id="KW-1133">Transmembrane helix</keyword>
<dbReference type="InterPro" id="IPR014743">
    <property type="entry name" value="Cl-channel_core"/>
</dbReference>
<gene>
    <name evidence="13" type="ORF">EI546_10275</name>
</gene>
<dbReference type="InterPro" id="IPR001807">
    <property type="entry name" value="ClC"/>
</dbReference>
<evidence type="ECO:0000256" key="1">
    <source>
        <dbReference type="ARBA" id="ARBA00004141"/>
    </source>
</evidence>
<feature type="domain" description="CBS" evidence="12">
    <location>
        <begin position="491"/>
        <end position="549"/>
    </location>
</feature>
<dbReference type="CDD" id="cd00400">
    <property type="entry name" value="Voltage_gated_ClC"/>
    <property type="match status" value="1"/>
</dbReference>
<dbReference type="PANTHER" id="PTHR43427:SF6">
    <property type="entry name" value="CHLORIDE CHANNEL PROTEIN CLC-E"/>
    <property type="match status" value="1"/>
</dbReference>
<proteinExistence type="predicted"/>
<dbReference type="Gene3D" id="3.10.580.10">
    <property type="entry name" value="CBS-domain"/>
    <property type="match status" value="1"/>
</dbReference>
<dbReference type="CDD" id="cd02205">
    <property type="entry name" value="CBS_pair_SF"/>
    <property type="match status" value="1"/>
</dbReference>
<dbReference type="InterPro" id="IPR046342">
    <property type="entry name" value="CBS_dom_sf"/>
</dbReference>
<dbReference type="PANTHER" id="PTHR43427">
    <property type="entry name" value="CHLORIDE CHANNEL PROTEIN CLC-E"/>
    <property type="match status" value="1"/>
</dbReference>
<keyword evidence="5" id="KW-0406">Ion transport</keyword>
<keyword evidence="3 11" id="KW-0812">Transmembrane</keyword>
<reference evidence="13 14" key="1">
    <citation type="submission" date="2019-01" db="EMBL/GenBank/DDBJ databases">
        <title>Complete genome sequencing of Aequorivita sp. H23M31.</title>
        <authorList>
            <person name="Bae J.-W."/>
        </authorList>
    </citation>
    <scope>NUCLEOTIDE SEQUENCE [LARGE SCALE GENOMIC DNA]</scope>
    <source>
        <strain evidence="13 14">H23M31</strain>
    </source>
</reference>
<dbReference type="PRINTS" id="PR00762">
    <property type="entry name" value="CLCHANNEL"/>
</dbReference>
<feature type="domain" description="CBS" evidence="12">
    <location>
        <begin position="556"/>
        <end position="612"/>
    </location>
</feature>
<feature type="transmembrane region" description="Helical" evidence="11">
    <location>
        <begin position="436"/>
        <end position="456"/>
    </location>
</feature>
<evidence type="ECO:0000256" key="3">
    <source>
        <dbReference type="ARBA" id="ARBA00022692"/>
    </source>
</evidence>
<keyword evidence="6 11" id="KW-0472">Membrane</keyword>
<evidence type="ECO:0000256" key="7">
    <source>
        <dbReference type="ARBA" id="ARBA00023173"/>
    </source>
</evidence>
<dbReference type="Pfam" id="PF00571">
    <property type="entry name" value="CBS"/>
    <property type="match status" value="2"/>
</dbReference>
<keyword evidence="14" id="KW-1185">Reference proteome</keyword>
<keyword evidence="2" id="KW-0813">Transport</keyword>
<evidence type="ECO:0000256" key="8">
    <source>
        <dbReference type="ARBA" id="ARBA00023214"/>
    </source>
</evidence>
<evidence type="ECO:0000313" key="14">
    <source>
        <dbReference type="Proteomes" id="UP000285517"/>
    </source>
</evidence>
<feature type="transmembrane region" description="Helical" evidence="11">
    <location>
        <begin position="219"/>
        <end position="238"/>
    </location>
</feature>
<dbReference type="InterPro" id="IPR000644">
    <property type="entry name" value="CBS_dom"/>
</dbReference>
<evidence type="ECO:0000256" key="4">
    <source>
        <dbReference type="ARBA" id="ARBA00022989"/>
    </source>
</evidence>
<feature type="transmembrane region" description="Helical" evidence="11">
    <location>
        <begin position="182"/>
        <end position="207"/>
    </location>
</feature>
<feature type="transmembrane region" description="Helical" evidence="11">
    <location>
        <begin position="291"/>
        <end position="313"/>
    </location>
</feature>
<dbReference type="Proteomes" id="UP000285517">
    <property type="component" value="Chromosome"/>
</dbReference>
<evidence type="ECO:0000256" key="9">
    <source>
        <dbReference type="ARBA" id="ARBA00023303"/>
    </source>
</evidence>
<comment type="subcellular location">
    <subcellularLocation>
        <location evidence="1">Membrane</location>
        <topology evidence="1">Multi-pass membrane protein</topology>
    </subcellularLocation>
</comment>